<accession>A0A9N9LFY9</accession>
<sequence>MAHLPSYKQAIDDPSIPLLVSSYLNAADLLLCACVNKEWYNVFNPLIWADPVAIIAKQSNPFSKKCLPIPGPVAGLRKRKCGKNLRFDHHPGFPPNILSLRHLIQHQRQYSDYEYLLTTQFICKTVVHLPNIRFVIFEGLNMEEYKAPFVFMNAPLAVIKKILAISAHGMQELDPNWIKEFYHLVYLDISYTARAENFGMAFNADSFVFLRVLKMRGLRLTDNLVPPLVYSTGRKLWSLDIRDNFLTDITIQHLLSSSFQPPIPLPEAPISRSRDETLFSHPPPYRRHWEVDTHSQMGTFLAKARSDSLSGIISYLQSTGNLLQSGPVLDVEDGLNQPTGLTHLYISGNKLSRYSGEALLSQNRLLVLDLGAIQIAPPQELRVPYTTALGMVDPKPLNYELGCRLQSLRIHHSIVTSIPTIIPCSSQGYQKPHLHHADLSPTYLNESGPFLPGKNHGIETLTLTHLPKTSYGPTITRLTAFLDACVQQEALLNQVKEGMVKNRRAPEVLPGLKVLRLEFLRPDLRVGGGGVAASGDEDAERFLAESEGDFSFFEEARGAGDEGQGSGKGKERFEAREEEMDVVECLKGYRRENKGWSGKLEIVFM</sequence>
<dbReference type="InterPro" id="IPR032675">
    <property type="entry name" value="LRR_dom_sf"/>
</dbReference>
<organism evidence="1 2">
    <name type="scientific">Hymenoscyphus albidus</name>
    <dbReference type="NCBI Taxonomy" id="595503"/>
    <lineage>
        <taxon>Eukaryota</taxon>
        <taxon>Fungi</taxon>
        <taxon>Dikarya</taxon>
        <taxon>Ascomycota</taxon>
        <taxon>Pezizomycotina</taxon>
        <taxon>Leotiomycetes</taxon>
        <taxon>Helotiales</taxon>
        <taxon>Helotiaceae</taxon>
        <taxon>Hymenoscyphus</taxon>
    </lineage>
</organism>
<reference evidence="1" key="1">
    <citation type="submission" date="2021-07" db="EMBL/GenBank/DDBJ databases">
        <authorList>
            <person name="Durling M."/>
        </authorList>
    </citation>
    <scope>NUCLEOTIDE SEQUENCE</scope>
</reference>
<evidence type="ECO:0008006" key="3">
    <source>
        <dbReference type="Google" id="ProtNLM"/>
    </source>
</evidence>
<proteinExistence type="predicted"/>
<dbReference type="EMBL" id="CAJVRM010000068">
    <property type="protein sequence ID" value="CAG8973328.1"/>
    <property type="molecule type" value="Genomic_DNA"/>
</dbReference>
<dbReference type="AlphaFoldDB" id="A0A9N9LFY9"/>
<keyword evidence="2" id="KW-1185">Reference proteome</keyword>
<dbReference type="CDD" id="cd09917">
    <property type="entry name" value="F-box_SF"/>
    <property type="match status" value="1"/>
</dbReference>
<dbReference type="SUPFAM" id="SSF81383">
    <property type="entry name" value="F-box domain"/>
    <property type="match status" value="1"/>
</dbReference>
<gene>
    <name evidence="1" type="ORF">HYALB_00000091</name>
</gene>
<comment type="caution">
    <text evidence="1">The sequence shown here is derived from an EMBL/GenBank/DDBJ whole genome shotgun (WGS) entry which is preliminary data.</text>
</comment>
<evidence type="ECO:0000313" key="1">
    <source>
        <dbReference type="EMBL" id="CAG8973328.1"/>
    </source>
</evidence>
<name>A0A9N9LFY9_9HELO</name>
<dbReference type="SUPFAM" id="SSF52047">
    <property type="entry name" value="RNI-like"/>
    <property type="match status" value="1"/>
</dbReference>
<evidence type="ECO:0000313" key="2">
    <source>
        <dbReference type="Proteomes" id="UP000701801"/>
    </source>
</evidence>
<dbReference type="InterPro" id="IPR036047">
    <property type="entry name" value="F-box-like_dom_sf"/>
</dbReference>
<dbReference type="Proteomes" id="UP000701801">
    <property type="component" value="Unassembled WGS sequence"/>
</dbReference>
<dbReference type="Gene3D" id="3.80.10.10">
    <property type="entry name" value="Ribonuclease Inhibitor"/>
    <property type="match status" value="2"/>
</dbReference>
<protein>
    <recommendedName>
        <fullName evidence="3">F-box domain-containing protein</fullName>
    </recommendedName>
</protein>
<dbReference type="OrthoDB" id="5213490at2759"/>